<feature type="compositionally biased region" description="Polar residues" evidence="1">
    <location>
        <begin position="55"/>
        <end position="70"/>
    </location>
</feature>
<dbReference type="AlphaFoldDB" id="A0ABD5SLW0"/>
<feature type="region of interest" description="Disordered" evidence="1">
    <location>
        <begin position="54"/>
        <end position="74"/>
    </location>
</feature>
<dbReference type="EMBL" id="JBHSWV010000041">
    <property type="protein sequence ID" value="MFC6764050.1"/>
    <property type="molecule type" value="Genomic_DNA"/>
</dbReference>
<gene>
    <name evidence="2" type="ORF">ACFQE6_03015</name>
</gene>
<comment type="caution">
    <text evidence="2">The sequence shown here is derived from an EMBL/GenBank/DDBJ whole genome shotgun (WGS) entry which is preliminary data.</text>
</comment>
<proteinExistence type="predicted"/>
<dbReference type="RefSeq" id="WP_273737152.1">
    <property type="nucleotide sequence ID" value="NZ_JAQIVI010000041.1"/>
</dbReference>
<dbReference type="Proteomes" id="UP001596383">
    <property type="component" value="Unassembled WGS sequence"/>
</dbReference>
<name>A0ABD5SLW0_9EURY</name>
<sequence length="110" mass="12054">MSAETTVTVTRSDDGRYTAVDAETGAFGEGDSKVDALADLLELLQAFRKVEEASSKTTADTGVRTETSVDTDIGPLERYERLSARIQNRVHEEDTADDVVEDAIEWARSQ</sequence>
<accession>A0ABD5SLW0</accession>
<reference evidence="2 3" key="1">
    <citation type="journal article" date="2019" name="Int. J. Syst. Evol. Microbiol.">
        <title>The Global Catalogue of Microorganisms (GCM) 10K type strain sequencing project: providing services to taxonomists for standard genome sequencing and annotation.</title>
        <authorList>
            <consortium name="The Broad Institute Genomics Platform"/>
            <consortium name="The Broad Institute Genome Sequencing Center for Infectious Disease"/>
            <person name="Wu L."/>
            <person name="Ma J."/>
        </authorList>
    </citation>
    <scope>NUCLEOTIDE SEQUENCE [LARGE SCALE GENOMIC DNA]</scope>
    <source>
        <strain evidence="2 3">LMG 29247</strain>
    </source>
</reference>
<evidence type="ECO:0000313" key="2">
    <source>
        <dbReference type="EMBL" id="MFC6764050.1"/>
    </source>
</evidence>
<keyword evidence="3" id="KW-1185">Reference proteome</keyword>
<evidence type="ECO:0000313" key="3">
    <source>
        <dbReference type="Proteomes" id="UP001596383"/>
    </source>
</evidence>
<evidence type="ECO:0008006" key="4">
    <source>
        <dbReference type="Google" id="ProtNLM"/>
    </source>
</evidence>
<organism evidence="2 3">
    <name type="scientific">Natrinema soli</name>
    <dbReference type="NCBI Taxonomy" id="1930624"/>
    <lineage>
        <taxon>Archaea</taxon>
        <taxon>Methanobacteriati</taxon>
        <taxon>Methanobacteriota</taxon>
        <taxon>Stenosarchaea group</taxon>
        <taxon>Halobacteria</taxon>
        <taxon>Halobacteriales</taxon>
        <taxon>Natrialbaceae</taxon>
        <taxon>Natrinema</taxon>
    </lineage>
</organism>
<evidence type="ECO:0000256" key="1">
    <source>
        <dbReference type="SAM" id="MobiDB-lite"/>
    </source>
</evidence>
<protein>
    <recommendedName>
        <fullName evidence="4">Type II toxin-antitoxin system HicB family antitoxin</fullName>
    </recommendedName>
</protein>